<dbReference type="InterPro" id="IPR005835">
    <property type="entry name" value="NTP_transferase_dom"/>
</dbReference>
<keyword evidence="3" id="KW-1185">Reference proteome</keyword>
<organism evidence="2 3">
    <name type="scientific">Bradyrhizobium australiense</name>
    <dbReference type="NCBI Taxonomy" id="2721161"/>
    <lineage>
        <taxon>Bacteria</taxon>
        <taxon>Pseudomonadati</taxon>
        <taxon>Pseudomonadota</taxon>
        <taxon>Alphaproteobacteria</taxon>
        <taxon>Hyphomicrobiales</taxon>
        <taxon>Nitrobacteraceae</taxon>
        <taxon>Bradyrhizobium</taxon>
    </lineage>
</organism>
<dbReference type="RefSeq" id="WP_171582903.1">
    <property type="nucleotide sequence ID" value="NZ_JAAVLX010000011.1"/>
</dbReference>
<dbReference type="AlphaFoldDB" id="A0A7Y4GXU8"/>
<dbReference type="PANTHER" id="PTHR47183">
    <property type="entry name" value="GLUCOSE-1-PHOSPHATE CYTIDYLYLTRANSFERASE-RELATED"/>
    <property type="match status" value="1"/>
</dbReference>
<accession>A0A7Y4GXU8</accession>
<dbReference type="EMBL" id="JAAVLX010000011">
    <property type="protein sequence ID" value="NOJ43703.1"/>
    <property type="molecule type" value="Genomic_DNA"/>
</dbReference>
<dbReference type="InterPro" id="IPR029044">
    <property type="entry name" value="Nucleotide-diphossugar_trans"/>
</dbReference>
<dbReference type="Proteomes" id="UP000544122">
    <property type="component" value="Unassembled WGS sequence"/>
</dbReference>
<evidence type="ECO:0000313" key="2">
    <source>
        <dbReference type="EMBL" id="NOJ43703.1"/>
    </source>
</evidence>
<comment type="caution">
    <text evidence="2">The sequence shown here is derived from an EMBL/GenBank/DDBJ whole genome shotgun (WGS) entry which is preliminary data.</text>
</comment>
<sequence length="286" mass="32372">MKVVIFCGGKGLRLREFSENTPKPMVPVGSRPIVWHTMKYFAHYGHKDFILALGYKSEFIKDFFLNYSEAMSNDFVITNGGRTVKLLSSDIDDWTITFVDTGIESNIGERLVKVREHVASDEYFMCSYADCLTDAPLDDMIDTLKRSTKTMSFVAVKPSSSFHAVQYDAAGELIGIKPADQLGLYINGGYWIMRQDVFDYIRPGEEMVEEPMKRLIAANQLAPYRYDGFWACMDTFKEKMMLDDMVNSGKAKWQVWTRPAPRLAQSVIGPAVKTGGATRDINDSLQ</sequence>
<dbReference type="Gene3D" id="3.90.550.10">
    <property type="entry name" value="Spore Coat Polysaccharide Biosynthesis Protein SpsA, Chain A"/>
    <property type="match status" value="1"/>
</dbReference>
<reference evidence="2 3" key="1">
    <citation type="submission" date="2020-03" db="EMBL/GenBank/DDBJ databases">
        <title>Bradyrhizobium diversity isolated from nodules of Indigofera sp.</title>
        <authorList>
            <person name="Klepa M."/>
            <person name="Helene L."/>
            <person name="Hungria M."/>
        </authorList>
    </citation>
    <scope>NUCLEOTIDE SEQUENCE [LARGE SCALE GENOMIC DNA]</scope>
    <source>
        <strain evidence="2 3">WSM 1791</strain>
    </source>
</reference>
<dbReference type="InterPro" id="IPR013446">
    <property type="entry name" value="G1P_cyt_trans-like"/>
</dbReference>
<keyword evidence="2" id="KW-0808">Transferase</keyword>
<feature type="domain" description="Nucleotidyl transferase" evidence="1">
    <location>
        <begin position="2"/>
        <end position="212"/>
    </location>
</feature>
<gene>
    <name evidence="2" type="ORF">HCN58_29780</name>
</gene>
<protein>
    <submittedName>
        <fullName evidence="2">Glucose-1-phosphate cytidylyltransferase</fullName>
    </submittedName>
</protein>
<keyword evidence="2" id="KW-0548">Nucleotidyltransferase</keyword>
<proteinExistence type="predicted"/>
<dbReference type="GO" id="GO:0047343">
    <property type="term" value="F:glucose-1-phosphate cytidylyltransferase activity"/>
    <property type="evidence" value="ECO:0007669"/>
    <property type="project" value="InterPro"/>
</dbReference>
<dbReference type="PANTHER" id="PTHR47183:SF3">
    <property type="entry name" value="TRANSFERASE"/>
    <property type="match status" value="1"/>
</dbReference>
<dbReference type="SUPFAM" id="SSF53448">
    <property type="entry name" value="Nucleotide-diphospho-sugar transferases"/>
    <property type="match status" value="1"/>
</dbReference>
<name>A0A7Y4GXU8_9BRAD</name>
<evidence type="ECO:0000259" key="1">
    <source>
        <dbReference type="Pfam" id="PF00483"/>
    </source>
</evidence>
<evidence type="ECO:0000313" key="3">
    <source>
        <dbReference type="Proteomes" id="UP000544122"/>
    </source>
</evidence>
<dbReference type="Pfam" id="PF00483">
    <property type="entry name" value="NTP_transferase"/>
    <property type="match status" value="1"/>
</dbReference>